<feature type="domain" description="Endonuclease/exonuclease/phosphatase" evidence="1">
    <location>
        <begin position="95"/>
        <end position="234"/>
    </location>
</feature>
<dbReference type="STRING" id="7757.ENSPMAP00000009203"/>
<dbReference type="InterPro" id="IPR036691">
    <property type="entry name" value="Endo/exonu/phosph_ase_sf"/>
</dbReference>
<name>S4RVG3_PETMA</name>
<dbReference type="AlphaFoldDB" id="S4RVG3"/>
<evidence type="ECO:0000259" key="1">
    <source>
        <dbReference type="Pfam" id="PF14529"/>
    </source>
</evidence>
<dbReference type="InterPro" id="IPR027124">
    <property type="entry name" value="Swc5/CFDP1/2"/>
</dbReference>
<dbReference type="InterPro" id="IPR005135">
    <property type="entry name" value="Endo/exonuclease/phosphatase"/>
</dbReference>
<dbReference type="Ensembl" id="ENSPMAT00000009243.1">
    <property type="protein sequence ID" value="ENSPMAP00000009203.1"/>
    <property type="gene ID" value="ENSPMAG00000008354.1"/>
</dbReference>
<dbReference type="CDD" id="cd09076">
    <property type="entry name" value="L1-EN"/>
    <property type="match status" value="1"/>
</dbReference>
<dbReference type="PANTHER" id="PTHR23227">
    <property type="entry name" value="BUCENTAUR RELATED"/>
    <property type="match status" value="1"/>
</dbReference>
<reference evidence="2" key="2">
    <citation type="submission" date="2025-09" db="UniProtKB">
        <authorList>
            <consortium name="Ensembl"/>
        </authorList>
    </citation>
    <scope>IDENTIFICATION</scope>
</reference>
<proteinExistence type="predicted"/>
<dbReference type="OMA" id="FWICTHR"/>
<dbReference type="Pfam" id="PF14529">
    <property type="entry name" value="Exo_endo_phos_2"/>
    <property type="match status" value="1"/>
</dbReference>
<evidence type="ECO:0000313" key="2">
    <source>
        <dbReference type="Ensembl" id="ENSPMAP00000009203.1"/>
    </source>
</evidence>
<reference evidence="2" key="1">
    <citation type="submission" date="2025-08" db="UniProtKB">
        <authorList>
            <consortium name="Ensembl"/>
        </authorList>
    </citation>
    <scope>IDENTIFICATION</scope>
</reference>
<dbReference type="GeneTree" id="ENSGT00940000163895"/>
<protein>
    <recommendedName>
        <fullName evidence="1">Endonuclease/exonuclease/phosphatase domain-containing protein</fullName>
    </recommendedName>
</protein>
<dbReference type="HOGENOM" id="CLU_000680_8_2_1"/>
<sequence length="270" mass="30286">NVRALDEEDKVVTLVGQLRRYNVMICGVCNTKLADSGSTEIEDYTLWCSGSKDGRLQLGVGIAVSNRMEKHVSKFELVDERIVLLRLKFKVCNVTVIEAYAPSEPAKEDSRKRFYNKLQEILESVPKHDVLLLLGDFGAQVGTNITGGHVLGPHGMGPEDANGVRLLEFCSGNKLVVCNTQFQQKNSHEATWVSPEDQREKIVDFVITREQHATSVLDVRPYRSADIGSDHNLVLAEVRVKLFDYIVKCFRPFKLKNDSAATTEDWQSCT</sequence>
<organism evidence="2">
    <name type="scientific">Petromyzon marinus</name>
    <name type="common">Sea lamprey</name>
    <dbReference type="NCBI Taxonomy" id="7757"/>
    <lineage>
        <taxon>Eukaryota</taxon>
        <taxon>Metazoa</taxon>
        <taxon>Chordata</taxon>
        <taxon>Craniata</taxon>
        <taxon>Vertebrata</taxon>
        <taxon>Cyclostomata</taxon>
        <taxon>Hyperoartia</taxon>
        <taxon>Petromyzontiformes</taxon>
        <taxon>Petromyzontidae</taxon>
        <taxon>Petromyzon</taxon>
    </lineage>
</organism>
<dbReference type="Gene3D" id="3.60.10.10">
    <property type="entry name" value="Endonuclease/exonuclease/phosphatase"/>
    <property type="match status" value="1"/>
</dbReference>
<accession>S4RVG3</accession>
<dbReference type="SUPFAM" id="SSF56219">
    <property type="entry name" value="DNase I-like"/>
    <property type="match status" value="1"/>
</dbReference>
<dbReference type="PANTHER" id="PTHR23227:SF84">
    <property type="entry name" value="ENDONUCLEASE_EXONUCLEASE_PHOSPHATASE DOMAIN-CONTAINING PROTEIN"/>
    <property type="match status" value="1"/>
</dbReference>